<dbReference type="Pfam" id="PF01382">
    <property type="entry name" value="Avidin"/>
    <property type="match status" value="1"/>
</dbReference>
<accession>A0A7X1Y6Q1</accession>
<comment type="subcellular location">
    <subcellularLocation>
        <location evidence="1">Secreted</location>
    </subcellularLocation>
</comment>
<dbReference type="Proteomes" id="UP000470186">
    <property type="component" value="Unassembled WGS sequence"/>
</dbReference>
<evidence type="ECO:0000259" key="5">
    <source>
        <dbReference type="PROSITE" id="PS51767"/>
    </source>
</evidence>
<dbReference type="RefSeq" id="WP_153350975.1">
    <property type="nucleotide sequence ID" value="NZ_WIVX01000026.1"/>
</dbReference>
<dbReference type="GO" id="GO:0006508">
    <property type="term" value="P:proteolysis"/>
    <property type="evidence" value="ECO:0007669"/>
    <property type="project" value="InterPro"/>
</dbReference>
<proteinExistence type="inferred from homology"/>
<evidence type="ECO:0000313" key="7">
    <source>
        <dbReference type="Proteomes" id="UP000470186"/>
    </source>
</evidence>
<evidence type="ECO:0000256" key="4">
    <source>
        <dbReference type="ARBA" id="ARBA00022729"/>
    </source>
</evidence>
<dbReference type="InterPro" id="IPR033121">
    <property type="entry name" value="PEPTIDASE_A1"/>
</dbReference>
<gene>
    <name evidence="6" type="ORF">GHO30_07830</name>
</gene>
<keyword evidence="3" id="KW-0964">Secreted</keyword>
<dbReference type="SUPFAM" id="SSF50630">
    <property type="entry name" value="Acid proteases"/>
    <property type="match status" value="1"/>
</dbReference>
<dbReference type="Pfam" id="PF00026">
    <property type="entry name" value="Asp"/>
    <property type="match status" value="1"/>
</dbReference>
<keyword evidence="7" id="KW-1185">Reference proteome</keyword>
<name>A0A7X1Y6Q1_9PSED</name>
<sequence length="645" mass="69373">MSTKTLPNGLTFPMQRGPFQNNGASPWYSTIALGTPGQPLKWAIDTGTNITWSTSTLCPPDQCQHFSDNRFNQETSSTFAFTDCLQRPYSFGPWGTMQVETGTDVLIAPNDVVVPMNFFLAADYSGDQFRQLDWDAGIGLPSSSAYSESRSSFLFQELMNNGHIDPKQPYVAFDWNRDKQSGTCTMGSVDQSKAQGPHLFLPWAAYTKIPGVEYIWATSLSSYSVGGEVLATDISFALDSGSSQFKGDDTLMRQTLARIAHKDHPDVVMKFAGGEITLGPELYNVHIEEGPQKGQTIPQFAPLGLSDLVLVGSLVMEHCYTVHEYQVVQCGAGTYSLAPVGIWLFNRPDGPKIITHSSSPPFIAGPRSVSTNRVVLPAITRTPSTPGFGSVAGLWTNEYGSLMSLVVEGNKVSGVYQSSTGSTGQYEVSGYQLGTAATATQGQPVALAIDWHCVGKGTADPSWNWSSSLCGQISLQGKEEVLTLSHLLVASSDFAGLTAQGTYVDKLVYRRPGRMQRAVPTRATAIASRVDNPLTGTWIAPDGTGLNLWVEATKEGRVGRVQGFLINAEGQTQVVGFTDIKAMASGLVLQSLALSTAHSSHVQSLCGTLQMQDQTLALAVMTSAPTAPGQTYVQTRLTALVFKRG</sequence>
<dbReference type="AlphaFoldDB" id="A0A7X1Y6Q1"/>
<protein>
    <submittedName>
        <fullName evidence="6">Peptidase A1 pepsin</fullName>
    </submittedName>
</protein>
<dbReference type="CDD" id="cd05471">
    <property type="entry name" value="pepsin_like"/>
    <property type="match status" value="1"/>
</dbReference>
<dbReference type="GO" id="GO:0004190">
    <property type="term" value="F:aspartic-type endopeptidase activity"/>
    <property type="evidence" value="ECO:0007669"/>
    <property type="project" value="InterPro"/>
</dbReference>
<dbReference type="EMBL" id="WIVX01000026">
    <property type="protein sequence ID" value="MQU31313.1"/>
    <property type="molecule type" value="Genomic_DNA"/>
</dbReference>
<dbReference type="GO" id="GO:0005576">
    <property type="term" value="C:extracellular region"/>
    <property type="evidence" value="ECO:0007669"/>
    <property type="project" value="UniProtKB-SubCell"/>
</dbReference>
<reference evidence="6 7" key="1">
    <citation type="submission" date="2019-10" db="EMBL/GenBank/DDBJ databases">
        <title>Evaluation of single-gene subtyping targets for Pseudomonas.</title>
        <authorList>
            <person name="Reichler S.J."/>
            <person name="Orsi R.H."/>
            <person name="Wiedmann M."/>
            <person name="Martin N.H."/>
            <person name="Murphy S.I."/>
        </authorList>
    </citation>
    <scope>NUCLEOTIDE SEQUENCE [LARGE SCALE GENOMIC DNA]</scope>
    <source>
        <strain evidence="6 7">FSL R10-2107</strain>
    </source>
</reference>
<dbReference type="GO" id="GO:0009374">
    <property type="term" value="F:biotin binding"/>
    <property type="evidence" value="ECO:0007669"/>
    <property type="project" value="InterPro"/>
</dbReference>
<dbReference type="InterPro" id="IPR034164">
    <property type="entry name" value="Pepsin-like_dom"/>
</dbReference>
<dbReference type="SUPFAM" id="SSF50876">
    <property type="entry name" value="Avidin/streptavidin"/>
    <property type="match status" value="1"/>
</dbReference>
<dbReference type="Gene3D" id="2.40.70.10">
    <property type="entry name" value="Acid Proteases"/>
    <property type="match status" value="2"/>
</dbReference>
<dbReference type="Gene3D" id="2.40.128.30">
    <property type="entry name" value="Avidin-like"/>
    <property type="match status" value="1"/>
</dbReference>
<feature type="domain" description="Peptidase A1" evidence="5">
    <location>
        <begin position="27"/>
        <end position="389"/>
    </location>
</feature>
<evidence type="ECO:0000256" key="3">
    <source>
        <dbReference type="ARBA" id="ARBA00022525"/>
    </source>
</evidence>
<dbReference type="PANTHER" id="PTHR47966:SF51">
    <property type="entry name" value="BETA-SITE APP-CLEAVING ENZYME, ISOFORM A-RELATED"/>
    <property type="match status" value="1"/>
</dbReference>
<comment type="similarity">
    <text evidence="2">Belongs to the peptidase A1 family.</text>
</comment>
<evidence type="ECO:0000256" key="1">
    <source>
        <dbReference type="ARBA" id="ARBA00004613"/>
    </source>
</evidence>
<dbReference type="InterPro" id="IPR036896">
    <property type="entry name" value="Avidin-like_sf"/>
</dbReference>
<keyword evidence="4" id="KW-0732">Signal</keyword>
<dbReference type="InterPro" id="IPR021109">
    <property type="entry name" value="Peptidase_aspartic_dom_sf"/>
</dbReference>
<dbReference type="InterPro" id="IPR001461">
    <property type="entry name" value="Aspartic_peptidase_A1"/>
</dbReference>
<dbReference type="PANTHER" id="PTHR47966">
    <property type="entry name" value="BETA-SITE APP-CLEAVING ENZYME, ISOFORM A-RELATED"/>
    <property type="match status" value="1"/>
</dbReference>
<dbReference type="InterPro" id="IPR005468">
    <property type="entry name" value="Avidin/str"/>
</dbReference>
<dbReference type="PROSITE" id="PS51767">
    <property type="entry name" value="PEPTIDASE_A1"/>
    <property type="match status" value="1"/>
</dbReference>
<comment type="caution">
    <text evidence="6">The sequence shown here is derived from an EMBL/GenBank/DDBJ whole genome shotgun (WGS) entry which is preliminary data.</text>
</comment>
<organism evidence="6 7">
    <name type="scientific">Pseudomonas helleri</name>
    <dbReference type="NCBI Taxonomy" id="1608996"/>
    <lineage>
        <taxon>Bacteria</taxon>
        <taxon>Pseudomonadati</taxon>
        <taxon>Pseudomonadota</taxon>
        <taxon>Gammaproteobacteria</taxon>
        <taxon>Pseudomonadales</taxon>
        <taxon>Pseudomonadaceae</taxon>
        <taxon>Pseudomonas</taxon>
    </lineage>
</organism>
<evidence type="ECO:0000256" key="2">
    <source>
        <dbReference type="ARBA" id="ARBA00007447"/>
    </source>
</evidence>
<evidence type="ECO:0000313" key="6">
    <source>
        <dbReference type="EMBL" id="MQU31313.1"/>
    </source>
</evidence>